<gene>
    <name evidence="1" type="ORF">RM479_25345</name>
</gene>
<organism evidence="1 2">
    <name type="scientific">Nocardiopsis lambiniae</name>
    <dbReference type="NCBI Taxonomy" id="3075539"/>
    <lineage>
        <taxon>Bacteria</taxon>
        <taxon>Bacillati</taxon>
        <taxon>Actinomycetota</taxon>
        <taxon>Actinomycetes</taxon>
        <taxon>Streptosporangiales</taxon>
        <taxon>Nocardiopsidaceae</taxon>
        <taxon>Nocardiopsis</taxon>
    </lineage>
</organism>
<reference evidence="2" key="1">
    <citation type="submission" date="2023-07" db="EMBL/GenBank/DDBJ databases">
        <title>30 novel species of actinomycetes from the DSMZ collection.</title>
        <authorList>
            <person name="Nouioui I."/>
        </authorList>
    </citation>
    <scope>NUCLEOTIDE SEQUENCE [LARGE SCALE GENOMIC DNA]</scope>
    <source>
        <strain evidence="2">DSM 44743</strain>
    </source>
</reference>
<comment type="caution">
    <text evidence="1">The sequence shown here is derived from an EMBL/GenBank/DDBJ whole genome shotgun (WGS) entry which is preliminary data.</text>
</comment>
<protein>
    <submittedName>
        <fullName evidence="1">DNA-binding protein</fullName>
    </submittedName>
</protein>
<sequence>MTPSPTPLRDRIPCCGRAPFRDRIPCLDHRGEDGGDPEATVRATTGRLIALDTRIGARDLVASAASAATAAHHLARRSHTGDRELLSAAAEAHQVAGWIAYDAEHQRLSRRMSLEALRLANAAGDRSMEHFALTQIAMQDVHLHRPAEASHLCDTALTETRGSVRTLFTLRAARAAAQRGERTRALGLIHLTHSRHREGPRDDDPPWAWWLNEAEIAWHHAMIHVDTGDRAGAVERFIASTHRPGYARAVFVAHAALLWALARAHAWGEAETVLLRDVLPRLGEVSSVRVERMLVEAARLLDTAGRRPSLRDAAHGFIVALGALRSPCHAAVPGTSSTVDVLTCAG</sequence>
<evidence type="ECO:0000313" key="2">
    <source>
        <dbReference type="Proteomes" id="UP001183390"/>
    </source>
</evidence>
<dbReference type="RefSeq" id="WP_311514212.1">
    <property type="nucleotide sequence ID" value="NZ_JAVREP010000027.1"/>
</dbReference>
<dbReference type="EMBL" id="JAVREP010000027">
    <property type="protein sequence ID" value="MDT0331747.1"/>
    <property type="molecule type" value="Genomic_DNA"/>
</dbReference>
<name>A0ABU2MGH7_9ACTN</name>
<keyword evidence="1" id="KW-0238">DNA-binding</keyword>
<dbReference type="GO" id="GO:0003677">
    <property type="term" value="F:DNA binding"/>
    <property type="evidence" value="ECO:0007669"/>
    <property type="project" value="UniProtKB-KW"/>
</dbReference>
<dbReference type="Proteomes" id="UP001183390">
    <property type="component" value="Unassembled WGS sequence"/>
</dbReference>
<accession>A0ABU2MGH7</accession>
<keyword evidence="2" id="KW-1185">Reference proteome</keyword>
<proteinExistence type="predicted"/>
<evidence type="ECO:0000313" key="1">
    <source>
        <dbReference type="EMBL" id="MDT0331747.1"/>
    </source>
</evidence>